<feature type="domain" description="Amine oxidase" evidence="1">
    <location>
        <begin position="12"/>
        <end position="442"/>
    </location>
</feature>
<name>A0A0D7K4M2_9BURK</name>
<proteinExistence type="predicted"/>
<dbReference type="InterPro" id="IPR050464">
    <property type="entry name" value="Zeta_carotene_desat/Oxidored"/>
</dbReference>
<dbReference type="Proteomes" id="UP000032566">
    <property type="component" value="Unassembled WGS sequence"/>
</dbReference>
<protein>
    <submittedName>
        <fullName evidence="2">Desaturase</fullName>
    </submittedName>
</protein>
<accession>A0A0D7K4M2</accession>
<comment type="caution">
    <text evidence="2">The sequence shown here is derived from an EMBL/GenBank/DDBJ whole genome shotgun (WGS) entry which is preliminary data.</text>
</comment>
<dbReference type="InterPro" id="IPR017830">
    <property type="entry name" value="SQase_HpnE"/>
</dbReference>
<keyword evidence="3" id="KW-1185">Reference proteome</keyword>
<evidence type="ECO:0000259" key="1">
    <source>
        <dbReference type="Pfam" id="PF01593"/>
    </source>
</evidence>
<organism evidence="2 3">
    <name type="scientific">Acidovorax temperans</name>
    <dbReference type="NCBI Taxonomy" id="80878"/>
    <lineage>
        <taxon>Bacteria</taxon>
        <taxon>Pseudomonadati</taxon>
        <taxon>Pseudomonadota</taxon>
        <taxon>Betaproteobacteria</taxon>
        <taxon>Burkholderiales</taxon>
        <taxon>Comamonadaceae</taxon>
        <taxon>Acidovorax</taxon>
    </lineage>
</organism>
<dbReference type="EMBL" id="JXYQ01000082">
    <property type="protein sequence ID" value="KJA08959.1"/>
    <property type="molecule type" value="Genomic_DNA"/>
</dbReference>
<reference evidence="2 3" key="1">
    <citation type="submission" date="2014-12" db="EMBL/GenBank/DDBJ databases">
        <title>Isolation of bacteria from lake water.</title>
        <authorList>
            <person name="Sheng K.-Y."/>
            <person name="Chin P.-S."/>
            <person name="Chan K.-G."/>
            <person name="Tan G.S."/>
        </authorList>
    </citation>
    <scope>NUCLEOTIDE SEQUENCE [LARGE SCALE GENOMIC DNA]</scope>
    <source>
        <strain evidence="2 3">KY4</strain>
    </source>
</reference>
<evidence type="ECO:0000313" key="2">
    <source>
        <dbReference type="EMBL" id="KJA08959.1"/>
    </source>
</evidence>
<dbReference type="Pfam" id="PF01593">
    <property type="entry name" value="Amino_oxidase"/>
    <property type="match status" value="1"/>
</dbReference>
<evidence type="ECO:0000313" key="3">
    <source>
        <dbReference type="Proteomes" id="UP000032566"/>
    </source>
</evidence>
<dbReference type="PATRIC" id="fig|80878.5.peg.4051"/>
<sequence>MRVAVVGAGWGGMAAAVALTQAGHHVTVMEAARTLGGRARALHTVDAAGQPLVLDNGQHILIGAYTETLRLMRTVGVDVPSAMLRLPLTLTYADRSGLELPDLPPPWDALVGVARARGWSWTDKVALLRTCASWQLKGFRCDARWSVAQLCERLPQRLLQEFIEPLCVSALNTPAHEASAEVFLRVLRDSLFSGRGGSNLLLPRTDLGTLFPDTAAQWLQARGAALHSGQRVAGLARTPDGWDVDGTHFDSVVLATHSTEAARLVQAAHGSLSHTEQGEATEWIHVTQALRFTSIGTVYAQASATSLPNGSGHTEESRHTLNQAMLALHPGPEQPAQFVFDRGHLGGAAGLLAFVVSVSEQDRATLEDQVVRQAQEQLGLKTLRPLQSVVEKRATFACTPGLRRPGNRVLSGLWAAGDYTEGPYPATLEGAIRSGLHAAQQITGLRH</sequence>
<dbReference type="STRING" id="80878.RP29_19060"/>
<dbReference type="RefSeq" id="WP_044402513.1">
    <property type="nucleotide sequence ID" value="NZ_JAFMZA010000043.1"/>
</dbReference>
<gene>
    <name evidence="2" type="ORF">RP29_19060</name>
</gene>
<dbReference type="SUPFAM" id="SSF51905">
    <property type="entry name" value="FAD/NAD(P)-binding domain"/>
    <property type="match status" value="1"/>
</dbReference>
<dbReference type="GO" id="GO:0016491">
    <property type="term" value="F:oxidoreductase activity"/>
    <property type="evidence" value="ECO:0007669"/>
    <property type="project" value="InterPro"/>
</dbReference>
<dbReference type="InterPro" id="IPR036188">
    <property type="entry name" value="FAD/NAD-bd_sf"/>
</dbReference>
<dbReference type="OrthoDB" id="7849608at2"/>
<dbReference type="PANTHER" id="PTHR42923:SF47">
    <property type="entry name" value="BLR3003 PROTEIN"/>
    <property type="match status" value="1"/>
</dbReference>
<dbReference type="PANTHER" id="PTHR42923">
    <property type="entry name" value="PROTOPORPHYRINOGEN OXIDASE"/>
    <property type="match status" value="1"/>
</dbReference>
<dbReference type="InterPro" id="IPR002937">
    <property type="entry name" value="Amino_oxidase"/>
</dbReference>
<dbReference type="NCBIfam" id="TIGR03467">
    <property type="entry name" value="HpnE"/>
    <property type="match status" value="1"/>
</dbReference>
<dbReference type="Gene3D" id="3.50.50.60">
    <property type="entry name" value="FAD/NAD(P)-binding domain"/>
    <property type="match status" value="1"/>
</dbReference>
<dbReference type="AlphaFoldDB" id="A0A0D7K4M2"/>